<evidence type="ECO:0000256" key="1">
    <source>
        <dbReference type="SAM" id="MobiDB-lite"/>
    </source>
</evidence>
<name>A0AAP0CJ58_9ASTR</name>
<feature type="compositionally biased region" description="Low complexity" evidence="1">
    <location>
        <begin position="378"/>
        <end position="395"/>
    </location>
</feature>
<feature type="region of interest" description="Disordered" evidence="1">
    <location>
        <begin position="342"/>
        <end position="400"/>
    </location>
</feature>
<feature type="compositionally biased region" description="Basic and acidic residues" evidence="1">
    <location>
        <begin position="8"/>
        <end position="35"/>
    </location>
</feature>
<sequence length="569" mass="65304">MKRIFRGKGKEPAESSRNSEPEAQRQRRETQEKAAEEEVRNLVTYKWKSGSLSQQPSNLREEFFRGKMNSLKDKTTGFLCEKDVPEKEFKPFGVIKKFKALGWEAALKTYDGESKRLYMEEIEDWVATLTLHVGTSPSKVKLEGWVNETKVTMSFDTLNAIAKFDSKGSNKYVYPDLEDLYFNPDKHSTWNMMLDDLFVPGADRGNLHREELKLKPKLVHLILQHNIIPRRGDKAEVRFYDVPILYAIMHGKPMVSFRYLVIYNIWLSRDSIDRKSIPHCRLITALLKKAGVISSDSVAIPKRFTPFNVKNLGVNWTYVDGDTHHVLKSGNGNRKWSVLKAGNQEDSGEEEVEEGDSTFGDAMEEDNEDDDQPAHNVGASTAAAEAAGSSRAPRSNRPFEYDMMDLNPDWAFSGSMQDTIRNARPAQYYHWPELTRVMFDHNTRLGASQERATKQLHDRQEMWNRAHAYAFQQEINHRYEDDRQGRMHDQWHAGQEVVPDPPVIDYTTLPPYDGSVTYPTPQIHHSAWVDPRQAQAPQQQEGGDGGAFGFGEFNDMFTQIFGPPQPRYY</sequence>
<protein>
    <recommendedName>
        <fullName evidence="2">Putative plant transposon protein domain-containing protein</fullName>
    </recommendedName>
</protein>
<keyword evidence="4" id="KW-1185">Reference proteome</keyword>
<feature type="domain" description="Putative plant transposon protein" evidence="2">
    <location>
        <begin position="144"/>
        <end position="292"/>
    </location>
</feature>
<dbReference type="AlphaFoldDB" id="A0AAP0CJ58"/>
<feature type="compositionally biased region" description="Acidic residues" evidence="1">
    <location>
        <begin position="346"/>
        <end position="371"/>
    </location>
</feature>
<feature type="region of interest" description="Disordered" evidence="1">
    <location>
        <begin position="1"/>
        <end position="35"/>
    </location>
</feature>
<evidence type="ECO:0000313" key="3">
    <source>
        <dbReference type="EMBL" id="KAK9057670.1"/>
    </source>
</evidence>
<organism evidence="3 4">
    <name type="scientific">Deinandra increscens subsp. villosa</name>
    <dbReference type="NCBI Taxonomy" id="3103831"/>
    <lineage>
        <taxon>Eukaryota</taxon>
        <taxon>Viridiplantae</taxon>
        <taxon>Streptophyta</taxon>
        <taxon>Embryophyta</taxon>
        <taxon>Tracheophyta</taxon>
        <taxon>Spermatophyta</taxon>
        <taxon>Magnoliopsida</taxon>
        <taxon>eudicotyledons</taxon>
        <taxon>Gunneridae</taxon>
        <taxon>Pentapetalae</taxon>
        <taxon>asterids</taxon>
        <taxon>campanulids</taxon>
        <taxon>Asterales</taxon>
        <taxon>Asteraceae</taxon>
        <taxon>Asteroideae</taxon>
        <taxon>Heliantheae alliance</taxon>
        <taxon>Madieae</taxon>
        <taxon>Madiinae</taxon>
        <taxon>Deinandra</taxon>
    </lineage>
</organism>
<proteinExistence type="predicted"/>
<dbReference type="EMBL" id="JBCNJP010000023">
    <property type="protein sequence ID" value="KAK9057670.1"/>
    <property type="molecule type" value="Genomic_DNA"/>
</dbReference>
<comment type="caution">
    <text evidence="3">The sequence shown here is derived from an EMBL/GenBank/DDBJ whole genome shotgun (WGS) entry which is preliminary data.</text>
</comment>
<reference evidence="3 4" key="1">
    <citation type="submission" date="2024-04" db="EMBL/GenBank/DDBJ databases">
        <title>The reference genome of an endangered Asteraceae, Deinandra increscens subsp. villosa, native to the Central Coast of California.</title>
        <authorList>
            <person name="Guilliams M."/>
            <person name="Hasenstab-Lehman K."/>
            <person name="Meyer R."/>
            <person name="Mcevoy S."/>
        </authorList>
    </citation>
    <scope>NUCLEOTIDE SEQUENCE [LARGE SCALE GENOMIC DNA]</scope>
    <source>
        <tissue evidence="3">Leaf</tissue>
    </source>
</reference>
<dbReference type="Pfam" id="PF20167">
    <property type="entry name" value="Transposase_32"/>
    <property type="match status" value="1"/>
</dbReference>
<evidence type="ECO:0000259" key="2">
    <source>
        <dbReference type="Pfam" id="PF20167"/>
    </source>
</evidence>
<gene>
    <name evidence="3" type="ORF">SSX86_022506</name>
</gene>
<evidence type="ECO:0000313" key="4">
    <source>
        <dbReference type="Proteomes" id="UP001408789"/>
    </source>
</evidence>
<dbReference type="InterPro" id="IPR046796">
    <property type="entry name" value="Transposase_32_dom"/>
</dbReference>
<dbReference type="Proteomes" id="UP001408789">
    <property type="component" value="Unassembled WGS sequence"/>
</dbReference>
<accession>A0AAP0CJ58</accession>